<feature type="region of interest" description="Disordered" evidence="1">
    <location>
        <begin position="133"/>
        <end position="152"/>
    </location>
</feature>
<evidence type="ECO:0000313" key="2">
    <source>
        <dbReference type="EMBL" id="TDY60528.1"/>
    </source>
</evidence>
<accession>A0A4R8M6S3</accession>
<keyword evidence="3" id="KW-1185">Reference proteome</keyword>
<organism evidence="2 3">
    <name type="scientific">Aminivibrio pyruvatiphilus</name>
    <dbReference type="NCBI Taxonomy" id="1005740"/>
    <lineage>
        <taxon>Bacteria</taxon>
        <taxon>Thermotogati</taxon>
        <taxon>Synergistota</taxon>
        <taxon>Synergistia</taxon>
        <taxon>Synergistales</taxon>
        <taxon>Aminobacteriaceae</taxon>
        <taxon>Aminivibrio</taxon>
    </lineage>
</organism>
<dbReference type="AlphaFoldDB" id="A0A4R8M6S3"/>
<evidence type="ECO:0000256" key="1">
    <source>
        <dbReference type="SAM" id="MobiDB-lite"/>
    </source>
</evidence>
<comment type="caution">
    <text evidence="2">The sequence shown here is derived from an EMBL/GenBank/DDBJ whole genome shotgun (WGS) entry which is preliminary data.</text>
</comment>
<proteinExistence type="predicted"/>
<dbReference type="EMBL" id="SORI01000008">
    <property type="protein sequence ID" value="TDY60528.1"/>
    <property type="molecule type" value="Genomic_DNA"/>
</dbReference>
<dbReference type="Proteomes" id="UP000295066">
    <property type="component" value="Unassembled WGS sequence"/>
</dbReference>
<evidence type="ECO:0000313" key="3">
    <source>
        <dbReference type="Proteomes" id="UP000295066"/>
    </source>
</evidence>
<dbReference type="RefSeq" id="WP_133957552.1">
    <property type="nucleotide sequence ID" value="NZ_SORI01000008.1"/>
</dbReference>
<reference evidence="2 3" key="1">
    <citation type="submission" date="2019-03" db="EMBL/GenBank/DDBJ databases">
        <title>Genomic Encyclopedia of Type Strains, Phase IV (KMG-IV): sequencing the most valuable type-strain genomes for metagenomic binning, comparative biology and taxonomic classification.</title>
        <authorList>
            <person name="Goeker M."/>
        </authorList>
    </citation>
    <scope>NUCLEOTIDE SEQUENCE [LARGE SCALE GENOMIC DNA]</scope>
    <source>
        <strain evidence="2 3">DSM 25964</strain>
    </source>
</reference>
<sequence>MAARAASSVKRAESPEALRLEAARDPLGLMKRIGCRAILFMKDEQRSITLKWAFRVFSDFRETLRVHGAPVENSASLPHPRKDIEAALFILLFQAVLAGEKKKAAVFRKALRSLARFADIHEEDLEMLMPSPGGTGGPAVAEPAGQPVKEQSREAAATLERYAAVVRGEEERLARKERDLLGMYGQ</sequence>
<name>A0A4R8M6S3_9BACT</name>
<protein>
    <submittedName>
        <fullName evidence="2">Uncharacterized protein</fullName>
    </submittedName>
</protein>
<gene>
    <name evidence="2" type="ORF">C8D99_10877</name>
</gene>